<dbReference type="HAMAP" id="MF_00454">
    <property type="entry name" value="FluC"/>
    <property type="match status" value="1"/>
</dbReference>
<keyword evidence="11" id="KW-0813">Transport</keyword>
<dbReference type="KEGG" id="ole:K0B96_11635"/>
<evidence type="ECO:0000256" key="11">
    <source>
        <dbReference type="HAMAP-Rule" id="MF_00454"/>
    </source>
</evidence>
<evidence type="ECO:0000256" key="9">
    <source>
        <dbReference type="ARBA" id="ARBA00035120"/>
    </source>
</evidence>
<keyword evidence="4 11" id="KW-0812">Transmembrane</keyword>
<keyword evidence="5 11" id="KW-1133">Transmembrane helix</keyword>
<dbReference type="NCBIfam" id="NF010799">
    <property type="entry name" value="PRK14203.1"/>
    <property type="match status" value="1"/>
</dbReference>
<dbReference type="GO" id="GO:0140114">
    <property type="term" value="P:cellular detoxification of fluoride"/>
    <property type="evidence" value="ECO:0007669"/>
    <property type="project" value="UniProtKB-UniRule"/>
</dbReference>
<comment type="similarity">
    <text evidence="9 11">Belongs to the fluoride channel Fluc/FEX (TC 1.A.43) family.</text>
</comment>
<keyword evidence="7 11" id="KW-0472">Membrane</keyword>
<comment type="function">
    <text evidence="11">Fluoride-specific ion channel. Important for reducing fluoride concentration in the cell, thus reducing its toxicity.</text>
</comment>
<evidence type="ECO:0000256" key="10">
    <source>
        <dbReference type="ARBA" id="ARBA00035585"/>
    </source>
</evidence>
<dbReference type="Proteomes" id="UP000825051">
    <property type="component" value="Chromosome"/>
</dbReference>
<dbReference type="GO" id="GO:0062054">
    <property type="term" value="F:fluoride channel activity"/>
    <property type="evidence" value="ECO:0007669"/>
    <property type="project" value="UniProtKB-UniRule"/>
</dbReference>
<dbReference type="AlphaFoldDB" id="A0A8F9XFD1"/>
<evidence type="ECO:0000256" key="4">
    <source>
        <dbReference type="ARBA" id="ARBA00022692"/>
    </source>
</evidence>
<gene>
    <name evidence="11 12" type="primary">crcB</name>
    <name evidence="11" type="synonym">fluC</name>
    <name evidence="12" type="ORF">K0B96_11635</name>
</gene>
<evidence type="ECO:0000256" key="7">
    <source>
        <dbReference type="ARBA" id="ARBA00023136"/>
    </source>
</evidence>
<comment type="catalytic activity">
    <reaction evidence="10">
        <text>fluoride(in) = fluoride(out)</text>
        <dbReference type="Rhea" id="RHEA:76159"/>
        <dbReference type="ChEBI" id="CHEBI:17051"/>
    </reaction>
    <physiologicalReaction direction="left-to-right" evidence="10">
        <dbReference type="Rhea" id="RHEA:76160"/>
    </physiologicalReaction>
</comment>
<evidence type="ECO:0000256" key="1">
    <source>
        <dbReference type="ARBA" id="ARBA00004651"/>
    </source>
</evidence>
<evidence type="ECO:0000256" key="5">
    <source>
        <dbReference type="ARBA" id="ARBA00022989"/>
    </source>
</evidence>
<dbReference type="Pfam" id="PF02537">
    <property type="entry name" value="CRCB"/>
    <property type="match status" value="1"/>
</dbReference>
<feature type="binding site" evidence="11">
    <location>
        <position position="77"/>
    </location>
    <ligand>
        <name>Na(+)</name>
        <dbReference type="ChEBI" id="CHEBI:29101"/>
        <note>structural</note>
    </ligand>
</feature>
<dbReference type="EMBL" id="CP080507">
    <property type="protein sequence ID" value="QYM77962.1"/>
    <property type="molecule type" value="Genomic_DNA"/>
</dbReference>
<keyword evidence="8 11" id="KW-0407">Ion channel</keyword>
<keyword evidence="6 11" id="KW-0406">Ion transport</keyword>
<keyword evidence="2 11" id="KW-1003">Cell membrane</keyword>
<dbReference type="RefSeq" id="WP_220161066.1">
    <property type="nucleotide sequence ID" value="NZ_CP080507.1"/>
</dbReference>
<evidence type="ECO:0000256" key="8">
    <source>
        <dbReference type="ARBA" id="ARBA00023303"/>
    </source>
</evidence>
<keyword evidence="13" id="KW-1185">Reference proteome</keyword>
<dbReference type="GO" id="GO:0046872">
    <property type="term" value="F:metal ion binding"/>
    <property type="evidence" value="ECO:0007669"/>
    <property type="project" value="UniProtKB-KW"/>
</dbReference>
<dbReference type="NCBIfam" id="NF010802">
    <property type="entry name" value="PRK14206.1"/>
    <property type="match status" value="1"/>
</dbReference>
<keyword evidence="11" id="KW-0479">Metal-binding</keyword>
<dbReference type="InterPro" id="IPR003691">
    <property type="entry name" value="FluC"/>
</dbReference>
<feature type="binding site" evidence="11">
    <location>
        <position position="80"/>
    </location>
    <ligand>
        <name>Na(+)</name>
        <dbReference type="ChEBI" id="CHEBI:29101"/>
        <note>structural</note>
    </ligand>
</feature>
<evidence type="ECO:0000256" key="3">
    <source>
        <dbReference type="ARBA" id="ARBA00022519"/>
    </source>
</evidence>
<keyword evidence="11" id="KW-0915">Sodium</keyword>
<feature type="transmembrane region" description="Helical" evidence="11">
    <location>
        <begin position="105"/>
        <end position="126"/>
    </location>
</feature>
<sequence>MALYLWITLGSALGGLARFIVSGFVAERIGETFPWGTLTVNVAGSFLIGLFATLTSPDGRVFVGPHARQFVMTGFFGGFTTFSSFSLQTLMLAQDGEWWRAGLNVGGNVTFCLLAVWLGHLTATWINTLKGS</sequence>
<evidence type="ECO:0000256" key="2">
    <source>
        <dbReference type="ARBA" id="ARBA00022475"/>
    </source>
</evidence>
<organism evidence="12 13">
    <name type="scientific">Horticoccus luteus</name>
    <dbReference type="NCBI Taxonomy" id="2862869"/>
    <lineage>
        <taxon>Bacteria</taxon>
        <taxon>Pseudomonadati</taxon>
        <taxon>Verrucomicrobiota</taxon>
        <taxon>Opitutia</taxon>
        <taxon>Opitutales</taxon>
        <taxon>Opitutaceae</taxon>
        <taxon>Horticoccus</taxon>
    </lineage>
</organism>
<evidence type="ECO:0000313" key="12">
    <source>
        <dbReference type="EMBL" id="QYM77962.1"/>
    </source>
</evidence>
<evidence type="ECO:0000256" key="6">
    <source>
        <dbReference type="ARBA" id="ARBA00023065"/>
    </source>
</evidence>
<feature type="transmembrane region" description="Helical" evidence="11">
    <location>
        <begin position="74"/>
        <end position="93"/>
    </location>
</feature>
<dbReference type="PANTHER" id="PTHR28259:SF1">
    <property type="entry name" value="FLUORIDE EXPORT PROTEIN 1-RELATED"/>
    <property type="match status" value="1"/>
</dbReference>
<protein>
    <recommendedName>
        <fullName evidence="11">Fluoride-specific ion channel FluC</fullName>
    </recommendedName>
</protein>
<name>A0A8F9XFD1_9BACT</name>
<dbReference type="PANTHER" id="PTHR28259">
    <property type="entry name" value="FLUORIDE EXPORT PROTEIN 1-RELATED"/>
    <property type="match status" value="1"/>
</dbReference>
<dbReference type="NCBIfam" id="TIGR00494">
    <property type="entry name" value="crcB"/>
    <property type="match status" value="1"/>
</dbReference>
<keyword evidence="3" id="KW-0997">Cell inner membrane</keyword>
<comment type="subcellular location">
    <subcellularLocation>
        <location evidence="1 11">Cell membrane</location>
        <topology evidence="1 11">Multi-pass membrane protein</topology>
    </subcellularLocation>
</comment>
<reference evidence="12" key="1">
    <citation type="submission" date="2021-08" db="EMBL/GenBank/DDBJ databases">
        <title>Genome of a novel bacterium of the phylum Verrucomicrobia, Oleiharenicola sp. KSB-15.</title>
        <authorList>
            <person name="Chung J.-H."/>
            <person name="Ahn J.-H."/>
            <person name="Yoon Y."/>
            <person name="Kim D.-Y."/>
            <person name="An S.-H."/>
            <person name="Park I."/>
            <person name="Yeon J."/>
        </authorList>
    </citation>
    <scope>NUCLEOTIDE SEQUENCE</scope>
    <source>
        <strain evidence="12">KSB-15</strain>
    </source>
</reference>
<evidence type="ECO:0000313" key="13">
    <source>
        <dbReference type="Proteomes" id="UP000825051"/>
    </source>
</evidence>
<comment type="activity regulation">
    <text evidence="11">Na(+) is not transported, but it plays an essential structural role and its presence is essential for fluoride channel function.</text>
</comment>
<feature type="transmembrane region" description="Helical" evidence="11">
    <location>
        <begin position="6"/>
        <end position="26"/>
    </location>
</feature>
<accession>A0A8F9XFD1</accession>
<proteinExistence type="inferred from homology"/>
<dbReference type="GO" id="GO:0005886">
    <property type="term" value="C:plasma membrane"/>
    <property type="evidence" value="ECO:0007669"/>
    <property type="project" value="UniProtKB-SubCell"/>
</dbReference>
<feature type="transmembrane region" description="Helical" evidence="11">
    <location>
        <begin position="33"/>
        <end position="54"/>
    </location>
</feature>